<evidence type="ECO:0000256" key="1">
    <source>
        <dbReference type="ARBA" id="ARBA00022729"/>
    </source>
</evidence>
<accession>A0A3S4GWR6</accession>
<dbReference type="KEGG" id="avt:NCTC3438_00392"/>
<dbReference type="AlphaFoldDB" id="A0A3S4GWR6"/>
<dbReference type="SUPFAM" id="SSF56935">
    <property type="entry name" value="Porins"/>
    <property type="match status" value="1"/>
</dbReference>
<evidence type="ECO:0000256" key="2">
    <source>
        <dbReference type="SAM" id="SignalP"/>
    </source>
</evidence>
<keyword evidence="1 2" id="KW-0732">Signal</keyword>
<dbReference type="InterPro" id="IPR027385">
    <property type="entry name" value="Beta-barrel_OMP"/>
</dbReference>
<proteinExistence type="predicted"/>
<evidence type="ECO:0000259" key="3">
    <source>
        <dbReference type="Pfam" id="PF13505"/>
    </source>
</evidence>
<dbReference type="Proteomes" id="UP000268198">
    <property type="component" value="Chromosome"/>
</dbReference>
<feature type="domain" description="Outer membrane protein beta-barrel" evidence="3">
    <location>
        <begin position="112"/>
        <end position="232"/>
    </location>
</feature>
<feature type="signal peptide" evidence="2">
    <location>
        <begin position="1"/>
        <end position="22"/>
    </location>
</feature>
<dbReference type="Pfam" id="PF13505">
    <property type="entry name" value="OMP_b-brl"/>
    <property type="match status" value="1"/>
</dbReference>
<dbReference type="EMBL" id="LR134167">
    <property type="protein sequence ID" value="VEB22333.1"/>
    <property type="molecule type" value="Genomic_DNA"/>
</dbReference>
<feature type="chain" id="PRO_5018599603" description="Outer membrane protein beta-barrel domain-containing protein" evidence="2">
    <location>
        <begin position="23"/>
        <end position="347"/>
    </location>
</feature>
<evidence type="ECO:0000313" key="5">
    <source>
        <dbReference type="Proteomes" id="UP000268198"/>
    </source>
</evidence>
<dbReference type="OrthoDB" id="5678282at2"/>
<organism evidence="4 5">
    <name type="scientific">Avibacterium volantium</name>
    <name type="common">Pasteurella volantium</name>
    <dbReference type="NCBI Taxonomy" id="762"/>
    <lineage>
        <taxon>Bacteria</taxon>
        <taxon>Pseudomonadati</taxon>
        <taxon>Pseudomonadota</taxon>
        <taxon>Gammaproteobacteria</taxon>
        <taxon>Pasteurellales</taxon>
        <taxon>Pasteurellaceae</taxon>
        <taxon>Avibacterium</taxon>
    </lineage>
</organism>
<gene>
    <name evidence="4" type="ORF">NCTC3438_00392</name>
</gene>
<dbReference type="InterPro" id="IPR053713">
    <property type="entry name" value="Bact_OM_Channel_sf"/>
</dbReference>
<dbReference type="RefSeq" id="WP_126371059.1">
    <property type="nucleotide sequence ID" value="NZ_LR134167.1"/>
</dbReference>
<evidence type="ECO:0000313" key="4">
    <source>
        <dbReference type="EMBL" id="VEB22333.1"/>
    </source>
</evidence>
<keyword evidence="5" id="KW-1185">Reference proteome</keyword>
<sequence length="347" mass="40605">MKIVKPVLLASSLSFVAFQAQAANVNAFLSWEDVRYNDVYDDNGINTGKGRNYHGYRLGMSVSPDNSNWTFNLGFRQNRSKGYTQSVKDKNPAANGAQMQQVAGKRDYQRLDFGVSYRYRFNNGWVQPSFNIRQDKTLSAAGANHTTDYYNMDLYYNYNITDRLVWNGRFKPEVVKYENNRQYIGSNNSADVAKHTRKTQFGWEIEQGLRYLVSPNFNFEIAYNDVRKRQDDDKPVWDNTTNTESNPQLRIYMTYKTPFGLTFSPYIRKSIFGKIKVKDECNLDKGKCTGLFTEKRDLTRYALRAQYQINNNVTLMAEYYRENVKFLNIDKETSKQNYLRLGMRFTF</sequence>
<reference evidence="4 5" key="1">
    <citation type="submission" date="2018-12" db="EMBL/GenBank/DDBJ databases">
        <authorList>
            <consortium name="Pathogen Informatics"/>
        </authorList>
    </citation>
    <scope>NUCLEOTIDE SEQUENCE [LARGE SCALE GENOMIC DNA]</scope>
    <source>
        <strain evidence="4 5">NCTC3438</strain>
    </source>
</reference>
<name>A0A3S4GWR6_AVIVO</name>
<dbReference type="Gene3D" id="2.40.160.40">
    <property type="entry name" value="monomeric porin ompg"/>
    <property type="match status" value="1"/>
</dbReference>
<protein>
    <recommendedName>
        <fullName evidence="3">Outer membrane protein beta-barrel domain-containing protein</fullName>
    </recommendedName>
</protein>